<dbReference type="InterPro" id="IPR025313">
    <property type="entry name" value="SPB4-like_CTE"/>
</dbReference>
<feature type="region of interest" description="Disordered" evidence="15">
    <location>
        <begin position="1"/>
        <end position="96"/>
    </location>
</feature>
<feature type="domain" description="Helicase C-terminal" evidence="17">
    <location>
        <begin position="322"/>
        <end position="492"/>
    </location>
</feature>
<keyword evidence="6 14" id="KW-0347">Helicase</keyword>
<evidence type="ECO:0000259" key="18">
    <source>
        <dbReference type="PROSITE" id="PS51195"/>
    </source>
</evidence>
<dbReference type="PROSITE" id="PS51192">
    <property type="entry name" value="HELICASE_ATP_BIND_1"/>
    <property type="match status" value="1"/>
</dbReference>
<dbReference type="InterPro" id="IPR014014">
    <property type="entry name" value="RNA_helicase_DEAD_Q_motif"/>
</dbReference>
<feature type="domain" description="DEAD-box RNA helicase Q" evidence="18">
    <location>
        <begin position="101"/>
        <end position="129"/>
    </location>
</feature>
<evidence type="ECO:0000256" key="14">
    <source>
        <dbReference type="RuleBase" id="RU365068"/>
    </source>
</evidence>
<feature type="short sequence motif" description="Q motif" evidence="13">
    <location>
        <begin position="101"/>
        <end position="129"/>
    </location>
</feature>
<keyword evidence="4 14" id="KW-0547">Nucleotide-binding</keyword>
<dbReference type="InterPro" id="IPR001650">
    <property type="entry name" value="Helicase_C-like"/>
</dbReference>
<feature type="compositionally biased region" description="Basic and acidic residues" evidence="15">
    <location>
        <begin position="8"/>
        <end position="37"/>
    </location>
</feature>
<dbReference type="Gene3D" id="3.40.50.150">
    <property type="entry name" value="Vaccinia Virus protein VP39"/>
    <property type="match status" value="1"/>
</dbReference>
<dbReference type="GO" id="GO:0031515">
    <property type="term" value="C:tRNA (m1A) methyltransferase complex"/>
    <property type="evidence" value="ECO:0007669"/>
    <property type="project" value="InterPro"/>
</dbReference>
<feature type="compositionally biased region" description="Basic and acidic residues" evidence="15">
    <location>
        <begin position="53"/>
        <end position="62"/>
    </location>
</feature>
<evidence type="ECO:0000256" key="2">
    <source>
        <dbReference type="ARBA" id="ARBA00022517"/>
    </source>
</evidence>
<keyword evidence="5 14" id="KW-0378">Hydrolase</keyword>
<dbReference type="Gene3D" id="3.40.50.300">
    <property type="entry name" value="P-loop containing nucleotide triphosphate hydrolases"/>
    <property type="match status" value="2"/>
</dbReference>
<proteinExistence type="inferred from homology"/>
<comment type="catalytic activity">
    <reaction evidence="12 14">
        <text>ATP + H2O = ADP + phosphate + H(+)</text>
        <dbReference type="Rhea" id="RHEA:13065"/>
        <dbReference type="ChEBI" id="CHEBI:15377"/>
        <dbReference type="ChEBI" id="CHEBI:15378"/>
        <dbReference type="ChEBI" id="CHEBI:30616"/>
        <dbReference type="ChEBI" id="CHEBI:43474"/>
        <dbReference type="ChEBI" id="CHEBI:456216"/>
        <dbReference type="EC" id="3.6.4.13"/>
    </reaction>
</comment>
<evidence type="ECO:0000256" key="10">
    <source>
        <dbReference type="ARBA" id="ARBA00024310"/>
    </source>
</evidence>
<dbReference type="Pfam" id="PF00271">
    <property type="entry name" value="Helicase_C"/>
    <property type="match status" value="1"/>
</dbReference>
<dbReference type="PANTHER" id="PTHR24031">
    <property type="entry name" value="RNA HELICASE"/>
    <property type="match status" value="1"/>
</dbReference>
<dbReference type="Pfam" id="PF13959">
    <property type="entry name" value="CTE_SPB4"/>
    <property type="match status" value="1"/>
</dbReference>
<dbReference type="FunFam" id="3.40.50.300:FF:000379">
    <property type="entry name" value="RNA helicase"/>
    <property type="match status" value="1"/>
</dbReference>
<dbReference type="PROSITE" id="PS51195">
    <property type="entry name" value="Q_MOTIF"/>
    <property type="match status" value="1"/>
</dbReference>
<keyword evidence="7 14" id="KW-0067">ATP-binding</keyword>
<dbReference type="GO" id="GO:0160107">
    <property type="term" value="F:tRNA (adenine(58)-N1)-methyltransferase activity"/>
    <property type="evidence" value="ECO:0007669"/>
    <property type="project" value="InterPro"/>
</dbReference>
<dbReference type="PROSITE" id="PS51620">
    <property type="entry name" value="SAM_TRM61"/>
    <property type="match status" value="1"/>
</dbReference>
<dbReference type="GO" id="GO:0006364">
    <property type="term" value="P:rRNA processing"/>
    <property type="evidence" value="ECO:0007669"/>
    <property type="project" value="UniProtKB-KW"/>
</dbReference>
<dbReference type="Pfam" id="PF00270">
    <property type="entry name" value="DEAD"/>
    <property type="match status" value="1"/>
</dbReference>
<evidence type="ECO:0000256" key="15">
    <source>
        <dbReference type="SAM" id="MobiDB-lite"/>
    </source>
</evidence>
<evidence type="ECO:0000256" key="4">
    <source>
        <dbReference type="ARBA" id="ARBA00022741"/>
    </source>
</evidence>
<dbReference type="SUPFAM" id="SSF52540">
    <property type="entry name" value="P-loop containing nucleoside triphosphate hydrolases"/>
    <property type="match status" value="2"/>
</dbReference>
<dbReference type="GO" id="GO:0003723">
    <property type="term" value="F:RNA binding"/>
    <property type="evidence" value="ECO:0007669"/>
    <property type="project" value="UniProtKB-UniRule"/>
</dbReference>
<dbReference type="SMART" id="SM01178">
    <property type="entry name" value="DUF4217"/>
    <property type="match status" value="1"/>
</dbReference>
<dbReference type="InterPro" id="IPR029063">
    <property type="entry name" value="SAM-dependent_MTases_sf"/>
</dbReference>
<feature type="compositionally biased region" description="Basic and acidic residues" evidence="15">
    <location>
        <begin position="70"/>
        <end position="92"/>
    </location>
</feature>
<feature type="domain" description="Helicase ATP-binding" evidence="16">
    <location>
        <begin position="132"/>
        <end position="308"/>
    </location>
</feature>
<evidence type="ECO:0000256" key="8">
    <source>
        <dbReference type="ARBA" id="ARBA00022884"/>
    </source>
</evidence>
<evidence type="ECO:0000313" key="19">
    <source>
        <dbReference type="EMBL" id="QWW25533.1"/>
    </source>
</evidence>
<evidence type="ECO:0000256" key="6">
    <source>
        <dbReference type="ARBA" id="ARBA00022806"/>
    </source>
</evidence>
<keyword evidence="8 14" id="KW-0694">RNA-binding</keyword>
<comment type="function">
    <text evidence="10">ATP-dependent RNA helicase involved in 40S ribosomal subunit biogenesis. Required for the processing and cleavage of 35S pre-rRNA at sites A0, A1, and A2, leading to mature 18S rRNA.</text>
</comment>
<keyword evidence="9" id="KW-0539">Nucleus</keyword>
<dbReference type="FunFam" id="3.40.50.300:FF:000460">
    <property type="entry name" value="RNA helicase"/>
    <property type="match status" value="1"/>
</dbReference>
<comment type="similarity">
    <text evidence="11">Belongs to the DEAD box helicase family. DDX18/HAS1 subfamily.</text>
</comment>
<sequence length="936" mass="103844">MGKKSKSKKESAKQPESKPQKRTHEEAEISDTEKLVDEVDGDFDDVAKLLGDNVKDPDAAKEAKKKAKKEKAEAQKAEQDKAIKPTLEKTAEDDNEEGLNTDFEKADLSEPTMKAIRAMKFTKMTKVQAKTIPPLLAGRDVLGAAKTGSGKTLAFLIPAIELLYSLKFKPRNGTGVIVISPTRELALQIFGVARELMEHHTQTFGIVIGGANRRQEADKLMKGVNLLIATPGRLLDHLQNTEGFVFKNLKALVIDEADRILEIGFEEEMKQIIKILPNENRQSMLFSATQTTKVEDLARMSLRPGPLYINVVPESAASTADGLEQGYVVCDSDKRFLLLFSFLKRNAKKKIIVFLSSCNCVKYFGELLNYIDLPVLDLHGKQKQAKRTNTFFEFCNAKQGTLICTDVAARGLDIPAVDWIIQFDPPDDPRDYIHRVGRTARGTEGKGKSLMFLTPNELGFLRYLKAANVPLNEYEFPANKIANVQSQLTKLIKSNYWLHQSAKDGYRSYLQAYASHHLKTVYQIDKLDLVKVAKSFGFEVPPKVNITIGASGKSIEKKHKKQRRRNCVSNFTVGNSRCSSQKLTFTNLRQPKHLQIHQLLRMRAGTLLRQLFREGDSALCRPLRSLNSPILLSPLTKDKIVHTHNGSLSHNEIIGRPKRMYLSFAKGKLSDDPAANKFVVTEPTLDEYVALARRRAQPIYAMDAAVVASLGDIDVTEPITGANEGSLKRYLEAGTGNGSLTLAICQLLHGANALARHFDDTSLRGALLHSIDRNKTHQENGIANVSGYKRGRYLGDVEFELAESPSKWVQKFPGELTLHGVFLDLPDPHLYLADLSKVLALEGTIVVFCPSITQLLKCKQKLVPGPNEEKVDLSLIRALELPPGNGGGTREWDVSSVVTKATGERVDVCRPKVGERVVGGGFVGVFKRKSVDGILY</sequence>
<comment type="domain">
    <text evidence="14">The Q motif is unique to and characteristic of the DEAD box family of RNA helicases and controls ATP binding and hydrolysis.</text>
</comment>
<evidence type="ECO:0000256" key="1">
    <source>
        <dbReference type="ARBA" id="ARBA00004604"/>
    </source>
</evidence>
<evidence type="ECO:0000256" key="9">
    <source>
        <dbReference type="ARBA" id="ARBA00023242"/>
    </source>
</evidence>
<protein>
    <recommendedName>
        <fullName evidence="14">ATP-dependent RNA helicase</fullName>
        <ecNumber evidence="14">3.6.4.13</ecNumber>
    </recommendedName>
</protein>
<dbReference type="CDD" id="cd17942">
    <property type="entry name" value="DEADc_DDX18"/>
    <property type="match status" value="1"/>
</dbReference>
<keyword evidence="3" id="KW-0698">rRNA processing</keyword>
<dbReference type="Proteomes" id="UP000825438">
    <property type="component" value="Chromosome VI"/>
</dbReference>
<evidence type="ECO:0000256" key="11">
    <source>
        <dbReference type="ARBA" id="ARBA00024357"/>
    </source>
</evidence>
<evidence type="ECO:0000259" key="16">
    <source>
        <dbReference type="PROSITE" id="PS51192"/>
    </source>
</evidence>
<keyword evidence="2" id="KW-0690">Ribosome biogenesis</keyword>
<dbReference type="PROSITE" id="PS00039">
    <property type="entry name" value="DEAD_ATP_HELICASE"/>
    <property type="match status" value="1"/>
</dbReference>
<dbReference type="EC" id="3.6.4.13" evidence="14"/>
<evidence type="ECO:0000256" key="12">
    <source>
        <dbReference type="ARBA" id="ARBA00047984"/>
    </source>
</evidence>
<evidence type="ECO:0000259" key="17">
    <source>
        <dbReference type="PROSITE" id="PS51194"/>
    </source>
</evidence>
<evidence type="ECO:0000256" key="5">
    <source>
        <dbReference type="ARBA" id="ARBA00022801"/>
    </source>
</evidence>
<dbReference type="InterPro" id="IPR027417">
    <property type="entry name" value="P-loop_NTPase"/>
</dbReference>
<comment type="subcellular location">
    <subcellularLocation>
        <location evidence="1">Nucleus</location>
        <location evidence="1">Nucleolus</location>
    </subcellularLocation>
</comment>
<dbReference type="InterPro" id="IPR000629">
    <property type="entry name" value="RNA-helicase_DEAD-box_CS"/>
</dbReference>
<dbReference type="PROSITE" id="PS51194">
    <property type="entry name" value="HELICASE_CTER"/>
    <property type="match status" value="1"/>
</dbReference>
<dbReference type="CDD" id="cd18787">
    <property type="entry name" value="SF2_C_DEAD"/>
    <property type="match status" value="1"/>
</dbReference>
<evidence type="ECO:0000256" key="3">
    <source>
        <dbReference type="ARBA" id="ARBA00022552"/>
    </source>
</evidence>
<dbReference type="InterPro" id="IPR044773">
    <property type="entry name" value="DDX18/Has1_DEADc"/>
</dbReference>
<dbReference type="InterPro" id="IPR014816">
    <property type="entry name" value="tRNA_MeTrfase_Gcd14"/>
</dbReference>
<evidence type="ECO:0000256" key="7">
    <source>
        <dbReference type="ARBA" id="ARBA00022840"/>
    </source>
</evidence>
<organism evidence="19">
    <name type="scientific">Candidozyma auris</name>
    <name type="common">Yeast</name>
    <name type="synonym">Candida auris</name>
    <dbReference type="NCBI Taxonomy" id="498019"/>
    <lineage>
        <taxon>Eukaryota</taxon>
        <taxon>Fungi</taxon>
        <taxon>Dikarya</taxon>
        <taxon>Ascomycota</taxon>
        <taxon>Saccharomycotina</taxon>
        <taxon>Pichiomycetes</taxon>
        <taxon>Metschnikowiaceae</taxon>
        <taxon>Candidozyma</taxon>
    </lineage>
</organism>
<dbReference type="GO" id="GO:0016787">
    <property type="term" value="F:hydrolase activity"/>
    <property type="evidence" value="ECO:0007669"/>
    <property type="project" value="UniProtKB-KW"/>
</dbReference>
<reference evidence="19" key="1">
    <citation type="submission" date="2021-06" db="EMBL/GenBank/DDBJ databases">
        <title>Candida auris outbreak in lebanese hospital.</title>
        <authorList>
            <person name="Finianos M."/>
        </authorList>
    </citation>
    <scope>NUCLEOTIDE SEQUENCE</scope>
    <source>
        <strain evidence="19">CA7LBN</strain>
    </source>
</reference>
<dbReference type="GO" id="GO:0005524">
    <property type="term" value="F:ATP binding"/>
    <property type="evidence" value="ECO:0007669"/>
    <property type="project" value="UniProtKB-UniRule"/>
</dbReference>
<dbReference type="SMART" id="SM00490">
    <property type="entry name" value="HELICc"/>
    <property type="match status" value="1"/>
</dbReference>
<dbReference type="GO" id="GO:0030488">
    <property type="term" value="P:tRNA methylation"/>
    <property type="evidence" value="ECO:0007669"/>
    <property type="project" value="InterPro"/>
</dbReference>
<dbReference type="AlphaFoldDB" id="A0A8F2W4C9"/>
<accession>A0A8F2W4C9</accession>
<dbReference type="InterPro" id="IPR014001">
    <property type="entry name" value="Helicase_ATP-bd"/>
</dbReference>
<dbReference type="InterPro" id="IPR011545">
    <property type="entry name" value="DEAD/DEAH_box_helicase_dom"/>
</dbReference>
<evidence type="ECO:0000256" key="13">
    <source>
        <dbReference type="PROSITE-ProRule" id="PRU00552"/>
    </source>
</evidence>
<dbReference type="GO" id="GO:0005730">
    <property type="term" value="C:nucleolus"/>
    <property type="evidence" value="ECO:0007669"/>
    <property type="project" value="UniProtKB-SubCell"/>
</dbReference>
<dbReference type="EMBL" id="CP076754">
    <property type="protein sequence ID" value="QWW25533.1"/>
    <property type="molecule type" value="Genomic_DNA"/>
</dbReference>
<name>A0A8F2W4C9_CANAR</name>
<gene>
    <name evidence="19" type="ORF">CA7LBN_004420</name>
</gene>
<comment type="function">
    <text evidence="14">RNA helicase.</text>
</comment>
<dbReference type="SUPFAM" id="SSF53335">
    <property type="entry name" value="S-adenosyl-L-methionine-dependent methyltransferases"/>
    <property type="match status" value="1"/>
</dbReference>
<dbReference type="SMART" id="SM00487">
    <property type="entry name" value="DEXDc"/>
    <property type="match status" value="1"/>
</dbReference>
<dbReference type="GO" id="GO:0003724">
    <property type="term" value="F:RNA helicase activity"/>
    <property type="evidence" value="ECO:0007669"/>
    <property type="project" value="UniProtKB-EC"/>
</dbReference>